<gene>
    <name evidence="1" type="ORF">FHS27_001465</name>
</gene>
<accession>A0A7W5DWA2</accession>
<evidence type="ECO:0000313" key="2">
    <source>
        <dbReference type="Proteomes" id="UP000536179"/>
    </source>
</evidence>
<evidence type="ECO:0000313" key="1">
    <source>
        <dbReference type="EMBL" id="MBB3205661.1"/>
    </source>
</evidence>
<reference evidence="1 2" key="1">
    <citation type="submission" date="2020-08" db="EMBL/GenBank/DDBJ databases">
        <title>Genomic Encyclopedia of Type Strains, Phase III (KMG-III): the genomes of soil and plant-associated and newly described type strains.</title>
        <authorList>
            <person name="Whitman W."/>
        </authorList>
    </citation>
    <scope>NUCLEOTIDE SEQUENCE [LARGE SCALE GENOMIC DNA]</scope>
    <source>
        <strain evidence="1 2">CECT 8075</strain>
    </source>
</reference>
<name>A0A7W5DWA2_9BACT</name>
<sequence length="103" mass="11542">MKSRSAETILDESYLETRAKLLEVAAILDRIDRANGEGGRLPGDAAKRREQLTQAINILLTDSADRAEQIQQLFSREYDPDWRATFGLLPEHASNSAPQSRES</sequence>
<dbReference type="AlphaFoldDB" id="A0A7W5DWA2"/>
<comment type="caution">
    <text evidence="1">The sequence shown here is derived from an EMBL/GenBank/DDBJ whole genome shotgun (WGS) entry which is preliminary data.</text>
</comment>
<protein>
    <submittedName>
        <fullName evidence="1">Uncharacterized protein</fullName>
    </submittedName>
</protein>
<proteinExistence type="predicted"/>
<dbReference type="Proteomes" id="UP000536179">
    <property type="component" value="Unassembled WGS sequence"/>
</dbReference>
<organism evidence="1 2">
    <name type="scientific">Aporhodopirellula rubra</name>
    <dbReference type="NCBI Taxonomy" id="980271"/>
    <lineage>
        <taxon>Bacteria</taxon>
        <taxon>Pseudomonadati</taxon>
        <taxon>Planctomycetota</taxon>
        <taxon>Planctomycetia</taxon>
        <taxon>Pirellulales</taxon>
        <taxon>Pirellulaceae</taxon>
        <taxon>Aporhodopirellula</taxon>
    </lineage>
</organism>
<dbReference type="EMBL" id="JACHXU010000004">
    <property type="protein sequence ID" value="MBB3205661.1"/>
    <property type="molecule type" value="Genomic_DNA"/>
</dbReference>
<keyword evidence="2" id="KW-1185">Reference proteome</keyword>
<dbReference type="RefSeq" id="WP_184303492.1">
    <property type="nucleotide sequence ID" value="NZ_JACHXU010000004.1"/>
</dbReference>